<reference evidence="2 3" key="1">
    <citation type="journal article" date="2015" name="Genome Announc.">
        <title>Expanding the biotechnology potential of lactobacilli through comparative genomics of 213 strains and associated genera.</title>
        <authorList>
            <person name="Sun Z."/>
            <person name="Harris H.M."/>
            <person name="McCann A."/>
            <person name="Guo C."/>
            <person name="Argimon S."/>
            <person name="Zhang W."/>
            <person name="Yang X."/>
            <person name="Jeffery I.B."/>
            <person name="Cooney J.C."/>
            <person name="Kagawa T.F."/>
            <person name="Liu W."/>
            <person name="Song Y."/>
            <person name="Salvetti E."/>
            <person name="Wrobel A."/>
            <person name="Rasinkangas P."/>
            <person name="Parkhill J."/>
            <person name="Rea M.C."/>
            <person name="O'Sullivan O."/>
            <person name="Ritari J."/>
            <person name="Douillard F.P."/>
            <person name="Paul Ross R."/>
            <person name="Yang R."/>
            <person name="Briner A.E."/>
            <person name="Felis G.E."/>
            <person name="de Vos W.M."/>
            <person name="Barrangou R."/>
            <person name="Klaenhammer T.R."/>
            <person name="Caufield P.W."/>
            <person name="Cui Y."/>
            <person name="Zhang H."/>
            <person name="O'Toole P.W."/>
        </authorList>
    </citation>
    <scope>NUCLEOTIDE SEQUENCE [LARGE SCALE GENOMIC DNA]</scope>
    <source>
        <strain evidence="2 3">DSM 18527</strain>
    </source>
</reference>
<proteinExistence type="predicted"/>
<name>X0QKT0_9LACO</name>
<keyword evidence="1" id="KW-0472">Membrane</keyword>
<feature type="transmembrane region" description="Helical" evidence="1">
    <location>
        <begin position="54"/>
        <end position="75"/>
    </location>
</feature>
<dbReference type="Proteomes" id="UP000051236">
    <property type="component" value="Unassembled WGS sequence"/>
</dbReference>
<protein>
    <submittedName>
        <fullName evidence="2">Uncharacterized protein</fullName>
    </submittedName>
</protein>
<keyword evidence="1" id="KW-1133">Transmembrane helix</keyword>
<evidence type="ECO:0000256" key="1">
    <source>
        <dbReference type="SAM" id="Phobius"/>
    </source>
</evidence>
<feature type="transmembrane region" description="Helical" evidence="1">
    <location>
        <begin position="24"/>
        <end position="42"/>
    </location>
</feature>
<keyword evidence="1" id="KW-0812">Transmembrane</keyword>
<comment type="caution">
    <text evidence="2">The sequence shown here is derived from an EMBL/GenBank/DDBJ whole genome shotgun (WGS) entry which is preliminary data.</text>
</comment>
<sequence>MLTILDTLNHFLGYFNINNKPRNQIYTVIASLGNFYLLYLALHAFRYQYYPRAILYLLVFLILLYFCILNIIFYFTQKTVKFDISPKIEKLLGGPPKEAVAQQQAQQQGQQTPATKIQNVPTAGLFNENSLVPATINISSQEQDNLRSVVQELEHQALLDHGFDQLSDLEISQKLQKNQPVTKITHPTALPFFNLQIQDQDVIILAGLNALTAKPVGHLAHVGLSNIDEAMANYKLALADLKVFGGPQKVLDQGAISEVPTPYKLQAKVAFQQKQAPKAP</sequence>
<dbReference type="EMBL" id="AZGA01000065">
    <property type="protein sequence ID" value="KRM32877.1"/>
    <property type="molecule type" value="Genomic_DNA"/>
</dbReference>
<organism evidence="2 3">
    <name type="scientific">Agrilactobacillus composti DSM 18527 = JCM 14202</name>
    <dbReference type="NCBI Taxonomy" id="1423734"/>
    <lineage>
        <taxon>Bacteria</taxon>
        <taxon>Bacillati</taxon>
        <taxon>Bacillota</taxon>
        <taxon>Bacilli</taxon>
        <taxon>Lactobacillales</taxon>
        <taxon>Lactobacillaceae</taxon>
        <taxon>Agrilactobacillus</taxon>
    </lineage>
</organism>
<dbReference type="RefSeq" id="WP_035451816.1">
    <property type="nucleotide sequence ID" value="NZ_AZGA01000065.1"/>
</dbReference>
<evidence type="ECO:0000313" key="2">
    <source>
        <dbReference type="EMBL" id="KRM32877.1"/>
    </source>
</evidence>
<keyword evidence="3" id="KW-1185">Reference proteome</keyword>
<dbReference type="AlphaFoldDB" id="X0QKT0"/>
<dbReference type="STRING" id="1423734.FC83_GL000161"/>
<dbReference type="Pfam" id="PF20386">
    <property type="entry name" value="DUF6681"/>
    <property type="match status" value="1"/>
</dbReference>
<dbReference type="InterPro" id="IPR046503">
    <property type="entry name" value="DUF6681"/>
</dbReference>
<evidence type="ECO:0000313" key="3">
    <source>
        <dbReference type="Proteomes" id="UP000051236"/>
    </source>
</evidence>
<accession>X0QKT0</accession>
<dbReference type="PATRIC" id="fig|1423734.3.peg.161"/>
<dbReference type="OrthoDB" id="2192445at2"/>
<gene>
    <name evidence="2" type="ORF">FC83_GL000161</name>
</gene>
<dbReference type="eggNOG" id="ENOG5032RH8">
    <property type="taxonomic scope" value="Bacteria"/>
</dbReference>